<evidence type="ECO:0000313" key="4">
    <source>
        <dbReference type="Proteomes" id="UP000182321"/>
    </source>
</evidence>
<dbReference type="PRINTS" id="PR00081">
    <property type="entry name" value="GDHRDH"/>
</dbReference>
<dbReference type="PROSITE" id="PS00061">
    <property type="entry name" value="ADH_SHORT"/>
    <property type="match status" value="1"/>
</dbReference>
<reference evidence="4" key="1">
    <citation type="submission" date="2016-10" db="EMBL/GenBank/DDBJ databases">
        <authorList>
            <person name="Varghese N."/>
        </authorList>
    </citation>
    <scope>NUCLEOTIDE SEQUENCE [LARGE SCALE GENOMIC DNA]</scope>
    <source>
        <strain evidence="4">ACV-9</strain>
    </source>
</reference>
<evidence type="ECO:0000256" key="2">
    <source>
        <dbReference type="ARBA" id="ARBA00023002"/>
    </source>
</evidence>
<dbReference type="Pfam" id="PF13561">
    <property type="entry name" value="adh_short_C2"/>
    <property type="match status" value="1"/>
</dbReference>
<organism evidence="3 4">
    <name type="scientific">Pseudobutyrivibrio ruminis</name>
    <dbReference type="NCBI Taxonomy" id="46206"/>
    <lineage>
        <taxon>Bacteria</taxon>
        <taxon>Bacillati</taxon>
        <taxon>Bacillota</taxon>
        <taxon>Clostridia</taxon>
        <taxon>Lachnospirales</taxon>
        <taxon>Lachnospiraceae</taxon>
        <taxon>Pseudobutyrivibrio</taxon>
    </lineage>
</organism>
<dbReference type="PANTHER" id="PTHR43639">
    <property type="entry name" value="OXIDOREDUCTASE, SHORT-CHAIN DEHYDROGENASE/REDUCTASE FAMILY (AFU_ORTHOLOGUE AFUA_5G02870)"/>
    <property type="match status" value="1"/>
</dbReference>
<name>A0A1H7H086_9FIRM</name>
<dbReference type="GO" id="GO:0016491">
    <property type="term" value="F:oxidoreductase activity"/>
    <property type="evidence" value="ECO:0007669"/>
    <property type="project" value="UniProtKB-KW"/>
</dbReference>
<dbReference type="InterPro" id="IPR020904">
    <property type="entry name" value="Sc_DH/Rdtase_CS"/>
</dbReference>
<dbReference type="InterPro" id="IPR002347">
    <property type="entry name" value="SDR_fam"/>
</dbReference>
<dbReference type="InterPro" id="IPR036291">
    <property type="entry name" value="NAD(P)-bd_dom_sf"/>
</dbReference>
<proteinExistence type="inferred from homology"/>
<dbReference type="RefSeq" id="WP_074789617.1">
    <property type="nucleotide sequence ID" value="NZ_FNZX01000005.1"/>
</dbReference>
<accession>A0A1H7H086</accession>
<dbReference type="PANTHER" id="PTHR43639:SF1">
    <property type="entry name" value="SHORT-CHAIN DEHYDROGENASE_REDUCTASE FAMILY PROTEIN"/>
    <property type="match status" value="1"/>
</dbReference>
<sequence>MRENKTLFVTGASSELGTALIELVADNYDTIVAHYRSSASRLLPLEEKLGDKLVMVKADFADAMSVRKMLDFMAERELKPDHVVHLAAAPMENEKFKKLGWCDFAAATETDLRPIVDILGDFLPFMTKQKYGKVIFMLTSCTVGMPPKYKSVYTTTKYALLGLMKSLAVEYADKGITVNGVSPEMIETRFLDNLPDLIKEMNAADMPMGKNLTVDQVVPTLAFLLSDGADMISGQNIAITDSKH</sequence>
<dbReference type="Gene3D" id="3.40.50.720">
    <property type="entry name" value="NAD(P)-binding Rossmann-like Domain"/>
    <property type="match status" value="1"/>
</dbReference>
<comment type="similarity">
    <text evidence="1">Belongs to the short-chain dehydrogenases/reductases (SDR) family.</text>
</comment>
<dbReference type="EMBL" id="FNZX01000005">
    <property type="protein sequence ID" value="SEK43823.1"/>
    <property type="molecule type" value="Genomic_DNA"/>
</dbReference>
<dbReference type="SUPFAM" id="SSF51735">
    <property type="entry name" value="NAD(P)-binding Rossmann-fold domains"/>
    <property type="match status" value="1"/>
</dbReference>
<evidence type="ECO:0000313" key="3">
    <source>
        <dbReference type="EMBL" id="SEK43823.1"/>
    </source>
</evidence>
<gene>
    <name evidence="3" type="ORF">SAMN02910377_00873</name>
</gene>
<dbReference type="AlphaFoldDB" id="A0A1H7H086"/>
<keyword evidence="4" id="KW-1185">Reference proteome</keyword>
<dbReference type="Proteomes" id="UP000182321">
    <property type="component" value="Unassembled WGS sequence"/>
</dbReference>
<evidence type="ECO:0000256" key="1">
    <source>
        <dbReference type="ARBA" id="ARBA00006484"/>
    </source>
</evidence>
<protein>
    <submittedName>
        <fullName evidence="3">3-oxoacyl-[acyl-carrier protein] reductase</fullName>
    </submittedName>
</protein>
<keyword evidence="2" id="KW-0560">Oxidoreductase</keyword>